<evidence type="ECO:0000313" key="3">
    <source>
        <dbReference type="Proteomes" id="UP000322667"/>
    </source>
</evidence>
<keyword evidence="1" id="KW-0472">Membrane</keyword>
<keyword evidence="1" id="KW-0812">Transmembrane</keyword>
<keyword evidence="1" id="KW-1133">Transmembrane helix</keyword>
<evidence type="ECO:0000256" key="1">
    <source>
        <dbReference type="SAM" id="Phobius"/>
    </source>
</evidence>
<accession>A0A5D2QMZ2</accession>
<feature type="transmembrane region" description="Helical" evidence="1">
    <location>
        <begin position="59"/>
        <end position="78"/>
    </location>
</feature>
<name>A0A5D2QMZ2_GOSTO</name>
<proteinExistence type="predicted"/>
<dbReference type="AlphaFoldDB" id="A0A5D2QMZ2"/>
<keyword evidence="3" id="KW-1185">Reference proteome</keyword>
<dbReference type="Proteomes" id="UP000322667">
    <property type="component" value="Chromosome A05"/>
</dbReference>
<evidence type="ECO:0000313" key="2">
    <source>
        <dbReference type="EMBL" id="TYI28735.1"/>
    </source>
</evidence>
<dbReference type="EMBL" id="CM017614">
    <property type="protein sequence ID" value="TYI28735.1"/>
    <property type="molecule type" value="Genomic_DNA"/>
</dbReference>
<organism evidence="2 3">
    <name type="scientific">Gossypium tomentosum</name>
    <name type="common">Hawaiian cotton</name>
    <name type="synonym">Gossypium sandvicense</name>
    <dbReference type="NCBI Taxonomy" id="34277"/>
    <lineage>
        <taxon>Eukaryota</taxon>
        <taxon>Viridiplantae</taxon>
        <taxon>Streptophyta</taxon>
        <taxon>Embryophyta</taxon>
        <taxon>Tracheophyta</taxon>
        <taxon>Spermatophyta</taxon>
        <taxon>Magnoliopsida</taxon>
        <taxon>eudicotyledons</taxon>
        <taxon>Gunneridae</taxon>
        <taxon>Pentapetalae</taxon>
        <taxon>rosids</taxon>
        <taxon>malvids</taxon>
        <taxon>Malvales</taxon>
        <taxon>Malvaceae</taxon>
        <taxon>Malvoideae</taxon>
        <taxon>Gossypium</taxon>
    </lineage>
</organism>
<gene>
    <name evidence="2" type="ORF">ES332_A05G265000v1</name>
</gene>
<sequence>MSWFHLDLLPLFCPMMENSILIGLFLFRFIFGFCTPPPFTLSLSLSLSLSSPHMLSPSAIYWVNFPHAYIYTYIYRFLWWSGGVLKAIDEDDYSEKYMILT</sequence>
<reference evidence="2 3" key="1">
    <citation type="submission" date="2019-07" db="EMBL/GenBank/DDBJ databases">
        <title>WGS assembly of Gossypium tomentosum.</title>
        <authorList>
            <person name="Chen Z.J."/>
            <person name="Sreedasyam A."/>
            <person name="Ando A."/>
            <person name="Song Q."/>
            <person name="De L."/>
            <person name="Hulse-Kemp A."/>
            <person name="Ding M."/>
            <person name="Ye W."/>
            <person name="Kirkbride R."/>
            <person name="Jenkins J."/>
            <person name="Plott C."/>
            <person name="Lovell J."/>
            <person name="Lin Y.-M."/>
            <person name="Vaughn R."/>
            <person name="Liu B."/>
            <person name="Li W."/>
            <person name="Simpson S."/>
            <person name="Scheffler B."/>
            <person name="Saski C."/>
            <person name="Grover C."/>
            <person name="Hu G."/>
            <person name="Conover J."/>
            <person name="Carlson J."/>
            <person name="Shu S."/>
            <person name="Boston L."/>
            <person name="Williams M."/>
            <person name="Peterson D."/>
            <person name="Mcgee K."/>
            <person name="Jones D."/>
            <person name="Wendel J."/>
            <person name="Stelly D."/>
            <person name="Grimwood J."/>
            <person name="Schmutz J."/>
        </authorList>
    </citation>
    <scope>NUCLEOTIDE SEQUENCE [LARGE SCALE GENOMIC DNA]</scope>
    <source>
        <strain evidence="2">7179.01</strain>
    </source>
</reference>
<protein>
    <submittedName>
        <fullName evidence="2">Uncharacterized protein</fullName>
    </submittedName>
</protein>
<feature type="transmembrane region" description="Helical" evidence="1">
    <location>
        <begin position="20"/>
        <end position="39"/>
    </location>
</feature>